<feature type="compositionally biased region" description="Basic and acidic residues" evidence="1">
    <location>
        <begin position="1"/>
        <end position="12"/>
    </location>
</feature>
<feature type="non-terminal residue" evidence="2">
    <location>
        <position position="1"/>
    </location>
</feature>
<reference evidence="2 3" key="1">
    <citation type="journal article" date="2018" name="Front. Plant Sci.">
        <title>Red Clover (Trifolium pratense) and Zigzag Clover (T. medium) - A Picture of Genomic Similarities and Differences.</title>
        <authorList>
            <person name="Dluhosova J."/>
            <person name="Istvanek J."/>
            <person name="Nedelnik J."/>
            <person name="Repkova J."/>
        </authorList>
    </citation>
    <scope>NUCLEOTIDE SEQUENCE [LARGE SCALE GENOMIC DNA]</scope>
    <source>
        <strain evidence="3">cv. 10/8</strain>
        <tissue evidence="2">Leaf</tissue>
    </source>
</reference>
<evidence type="ECO:0000256" key="1">
    <source>
        <dbReference type="SAM" id="MobiDB-lite"/>
    </source>
</evidence>
<keyword evidence="3" id="KW-1185">Reference proteome</keyword>
<proteinExistence type="predicted"/>
<feature type="compositionally biased region" description="Basic and acidic residues" evidence="1">
    <location>
        <begin position="19"/>
        <end position="47"/>
    </location>
</feature>
<dbReference type="AlphaFoldDB" id="A0A392UVW9"/>
<sequence length="75" mass="8292">AEAKDVEEKEATRLVSHNIESKNEKGSLEGGDAHESDINMENEMHPIDEDEDVEEKATTEVGKVSMQEECCGDDV</sequence>
<evidence type="ECO:0000313" key="3">
    <source>
        <dbReference type="Proteomes" id="UP000265520"/>
    </source>
</evidence>
<protein>
    <submittedName>
        <fullName evidence="2">Uncharacterized protein</fullName>
    </submittedName>
</protein>
<comment type="caution">
    <text evidence="2">The sequence shown here is derived from an EMBL/GenBank/DDBJ whole genome shotgun (WGS) entry which is preliminary data.</text>
</comment>
<feature type="non-terminal residue" evidence="2">
    <location>
        <position position="75"/>
    </location>
</feature>
<organism evidence="2 3">
    <name type="scientific">Trifolium medium</name>
    <dbReference type="NCBI Taxonomy" id="97028"/>
    <lineage>
        <taxon>Eukaryota</taxon>
        <taxon>Viridiplantae</taxon>
        <taxon>Streptophyta</taxon>
        <taxon>Embryophyta</taxon>
        <taxon>Tracheophyta</taxon>
        <taxon>Spermatophyta</taxon>
        <taxon>Magnoliopsida</taxon>
        <taxon>eudicotyledons</taxon>
        <taxon>Gunneridae</taxon>
        <taxon>Pentapetalae</taxon>
        <taxon>rosids</taxon>
        <taxon>fabids</taxon>
        <taxon>Fabales</taxon>
        <taxon>Fabaceae</taxon>
        <taxon>Papilionoideae</taxon>
        <taxon>50 kb inversion clade</taxon>
        <taxon>NPAAA clade</taxon>
        <taxon>Hologalegina</taxon>
        <taxon>IRL clade</taxon>
        <taxon>Trifolieae</taxon>
        <taxon>Trifolium</taxon>
    </lineage>
</organism>
<name>A0A392UVW9_9FABA</name>
<dbReference type="Proteomes" id="UP000265520">
    <property type="component" value="Unassembled WGS sequence"/>
</dbReference>
<accession>A0A392UVW9</accession>
<evidence type="ECO:0000313" key="2">
    <source>
        <dbReference type="EMBL" id="MCI79967.1"/>
    </source>
</evidence>
<dbReference type="EMBL" id="LXQA010985122">
    <property type="protein sequence ID" value="MCI79967.1"/>
    <property type="molecule type" value="Genomic_DNA"/>
</dbReference>
<feature type="region of interest" description="Disordered" evidence="1">
    <location>
        <begin position="1"/>
        <end position="75"/>
    </location>
</feature>